<proteinExistence type="predicted"/>
<dbReference type="EMBL" id="PXYT01000021">
    <property type="protein sequence ID" value="PSR28136.1"/>
    <property type="molecule type" value="Genomic_DNA"/>
</dbReference>
<keyword evidence="1" id="KW-1133">Transmembrane helix</keyword>
<keyword evidence="1" id="KW-0812">Transmembrane</keyword>
<evidence type="ECO:0000313" key="2">
    <source>
        <dbReference type="EMBL" id="PSR28136.1"/>
    </source>
</evidence>
<protein>
    <submittedName>
        <fullName evidence="2">Uncharacterized protein</fullName>
    </submittedName>
</protein>
<feature type="transmembrane region" description="Helical" evidence="1">
    <location>
        <begin position="12"/>
        <end position="32"/>
    </location>
</feature>
<accession>A0A2T2X0Y3</accession>
<keyword evidence="1" id="KW-0472">Membrane</keyword>
<name>A0A2T2X0Y3_9FIRM</name>
<feature type="transmembrane region" description="Helical" evidence="1">
    <location>
        <begin position="44"/>
        <end position="62"/>
    </location>
</feature>
<comment type="caution">
    <text evidence="2">The sequence shown here is derived from an EMBL/GenBank/DDBJ whole genome shotgun (WGS) entry which is preliminary data.</text>
</comment>
<evidence type="ECO:0000256" key="1">
    <source>
        <dbReference type="SAM" id="Phobius"/>
    </source>
</evidence>
<sequence length="68" mass="7398">MLKSRESNPNRKFDQGFLGIGAILGALLALGIDTHTPDLLAVDVMTIALWLSVGAAMVISRFNQGRWE</sequence>
<evidence type="ECO:0000313" key="3">
    <source>
        <dbReference type="Proteomes" id="UP000242699"/>
    </source>
</evidence>
<dbReference type="Proteomes" id="UP000242699">
    <property type="component" value="Unassembled WGS sequence"/>
</dbReference>
<dbReference type="AlphaFoldDB" id="A0A2T2X0Y3"/>
<gene>
    <name evidence="2" type="ORF">C7B43_10455</name>
</gene>
<organism evidence="2 3">
    <name type="scientific">Sulfobacillus benefaciens</name>
    <dbReference type="NCBI Taxonomy" id="453960"/>
    <lineage>
        <taxon>Bacteria</taxon>
        <taxon>Bacillati</taxon>
        <taxon>Bacillota</taxon>
        <taxon>Clostridia</taxon>
        <taxon>Eubacteriales</taxon>
        <taxon>Clostridiales Family XVII. Incertae Sedis</taxon>
        <taxon>Sulfobacillus</taxon>
    </lineage>
</organism>
<reference evidence="2 3" key="1">
    <citation type="journal article" date="2014" name="BMC Genomics">
        <title>Comparison of environmental and isolate Sulfobacillus genomes reveals diverse carbon, sulfur, nitrogen, and hydrogen metabolisms.</title>
        <authorList>
            <person name="Justice N.B."/>
            <person name="Norman A."/>
            <person name="Brown C.T."/>
            <person name="Singh A."/>
            <person name="Thomas B.C."/>
            <person name="Banfield J.F."/>
        </authorList>
    </citation>
    <scope>NUCLEOTIDE SEQUENCE [LARGE SCALE GENOMIC DNA]</scope>
    <source>
        <strain evidence="2">AMDSBA1</strain>
    </source>
</reference>